<comment type="caution">
    <text evidence="3">The sequence shown here is derived from an EMBL/GenBank/DDBJ whole genome shotgun (WGS) entry which is preliminary data.</text>
</comment>
<organism evidence="3 4">
    <name type="scientific">Cardamine amara subsp. amara</name>
    <dbReference type="NCBI Taxonomy" id="228776"/>
    <lineage>
        <taxon>Eukaryota</taxon>
        <taxon>Viridiplantae</taxon>
        <taxon>Streptophyta</taxon>
        <taxon>Embryophyta</taxon>
        <taxon>Tracheophyta</taxon>
        <taxon>Spermatophyta</taxon>
        <taxon>Magnoliopsida</taxon>
        <taxon>eudicotyledons</taxon>
        <taxon>Gunneridae</taxon>
        <taxon>Pentapetalae</taxon>
        <taxon>rosids</taxon>
        <taxon>malvids</taxon>
        <taxon>Brassicales</taxon>
        <taxon>Brassicaceae</taxon>
        <taxon>Cardamineae</taxon>
        <taxon>Cardamine</taxon>
    </lineage>
</organism>
<sequence length="1016" mass="114703">MMDITINKLHREKDVSETLSRASSSDRPKFWTIFPFCAVKYRSYRSLLNKPSRCQSCYLKFLANEAPVIVATPGEKTSQTTLSTTEKAALSQNHVIRRKNQLQLQKAQSPDPSSGIPKFWTMCPFCTVRYRLYRRREFLNKPTSCLSCKKKFIAVEYTVQGPTPGKNTSLSSLEKRMLIQKLRDLQPKHPVASNCRPSFGTMCPYCECRYHYLKAYINRWFVCQSCKKDTIAMDGFAKPGEMTFSSFQQKKVTSKNQGAYFSGKESVPGLSCAVKIGEKRKRNECGEISNTDSHSKSEDVIVDPSKDGIRRVSDGIGEAGEESESRKQLHKVDHCNQTLPNAMNRNGQLSRKQDAQVGVAMVISQNLEADKNSGFCDTSSKVAVQVQPRPSECADPKLLQQKKVPSKIPGTHFSGKESSQGLSCAVKAGEKRKRSEYVESCNTENHSKTGDVIGLAGYDKGRGFDDYGDAGRGEELGLGKQLHEVDHVEETLPNVTHTNQKWNKNQDALGSSENLEVDKNSGLRDSGSGGAVQRKVSECADPKLNDFDKLREDANFEVGQTWALYDTADGMPRLYARIRKVSAPCFGLRITYLEPDPDDEKEIQWFEEDLPVAVGKFRLGESQNTNDRSKFSHVIRCSGGSISHFNVFPRKGETWALFKNWDINWSSEPDSHRTYEYEFVEILADYVEVAGVSVAFLHKAKGFASVFFRGRNGVADIYWILPHSLYRFSHRVPSFKLTGMEGKGVPKDAYELDQAALPETIEENTVPFHLLVQPKPKPKALCFPRNGKVFQTGQIWSFYSGSENLPLYYGRIQRITLTQVFEEEAVIKLSVSRLKANPFPENVIQWEDKKMPVGCGTFSMKGTRILTSDDVSHQIVPQTSMDGNVYVILPKIGDVWAIYRFWTCDKEFKDMGSCNYDIVEILDDTLDYKVIALEAAVFSNEAEDKDTYLRTAESRHPDYDHEDGSEVIFTIPRSKMLRFSHQIPASRVTKEIKGDLKEVLKADTRALPTNVRFQDH</sequence>
<evidence type="ECO:0000259" key="2">
    <source>
        <dbReference type="Pfam" id="PF11926"/>
    </source>
</evidence>
<evidence type="ECO:0000313" key="3">
    <source>
        <dbReference type="EMBL" id="KAL1195627.1"/>
    </source>
</evidence>
<name>A0ABD0ZM10_CARAN</name>
<dbReference type="Pfam" id="PF11926">
    <property type="entry name" value="DUF3444"/>
    <property type="match status" value="2"/>
</dbReference>
<feature type="region of interest" description="Disordered" evidence="1">
    <location>
        <begin position="305"/>
        <end position="328"/>
    </location>
</feature>
<feature type="domain" description="DUF3444" evidence="2">
    <location>
        <begin position="777"/>
        <end position="991"/>
    </location>
</feature>
<feature type="domain" description="DUF3444" evidence="2">
    <location>
        <begin position="535"/>
        <end position="741"/>
    </location>
</feature>
<keyword evidence="4" id="KW-1185">Reference proteome</keyword>
<evidence type="ECO:0000256" key="1">
    <source>
        <dbReference type="SAM" id="MobiDB-lite"/>
    </source>
</evidence>
<gene>
    <name evidence="3" type="ORF">V5N11_033638</name>
</gene>
<dbReference type="EMBL" id="JBANAX010000724">
    <property type="protein sequence ID" value="KAL1195627.1"/>
    <property type="molecule type" value="Genomic_DNA"/>
</dbReference>
<dbReference type="PANTHER" id="PTHR45089:SF50">
    <property type="entry name" value="DNAJ HEAT SHOCK AMINO-TERMINAL DOMAIN PROTEIN-RELATED"/>
    <property type="match status" value="1"/>
</dbReference>
<protein>
    <recommendedName>
        <fullName evidence="2">DUF3444 domain-containing protein</fullName>
    </recommendedName>
</protein>
<evidence type="ECO:0000313" key="4">
    <source>
        <dbReference type="Proteomes" id="UP001558713"/>
    </source>
</evidence>
<dbReference type="Proteomes" id="UP001558713">
    <property type="component" value="Unassembled WGS sequence"/>
</dbReference>
<dbReference type="AlphaFoldDB" id="A0ABD0ZM10"/>
<dbReference type="PANTHER" id="PTHR45089">
    <property type="entry name" value="DNAJ HEAT SHOCK AMINO-TERMINAL DOMAIN PROTEIN-RELATED"/>
    <property type="match status" value="1"/>
</dbReference>
<reference evidence="3 4" key="1">
    <citation type="submission" date="2024-04" db="EMBL/GenBank/DDBJ databases">
        <title>Genome assembly C_amara_ONT_v2.</title>
        <authorList>
            <person name="Yant L."/>
            <person name="Moore C."/>
            <person name="Slenker M."/>
        </authorList>
    </citation>
    <scope>NUCLEOTIDE SEQUENCE [LARGE SCALE GENOMIC DNA]</scope>
    <source>
        <tissue evidence="3">Leaf</tissue>
    </source>
</reference>
<dbReference type="InterPro" id="IPR024593">
    <property type="entry name" value="DUF3444"/>
</dbReference>
<proteinExistence type="predicted"/>
<accession>A0ABD0ZM10</accession>